<sequence>MNFLTLGTLAFTGHQSSGGTQMTRLSRIESLKSRHFRIDQKIMSEGGRPRPDERVLMCLKLQKLRIKEEIERLSV</sequence>
<dbReference type="InterPro" id="IPR038444">
    <property type="entry name" value="DUF465_sf"/>
</dbReference>
<reference evidence="2" key="1">
    <citation type="submission" date="2016-04" db="EMBL/GenBank/DDBJ databases">
        <authorList>
            <person name="Jeon C.O."/>
            <person name="Cho G.Y."/>
            <person name="Jeong H.I."/>
            <person name="Kim K.H."/>
        </authorList>
    </citation>
    <scope>NUCLEOTIDE SEQUENCE [LARGE SCALE GENOMIC DNA]</scope>
    <source>
        <strain evidence="2">LMG 1590</strain>
    </source>
</reference>
<name>A0A1D8QUE4_9PROT</name>
<dbReference type="InterPro" id="IPR007420">
    <property type="entry name" value="DUF465"/>
</dbReference>
<evidence type="ECO:0008006" key="3">
    <source>
        <dbReference type="Google" id="ProtNLM"/>
    </source>
</evidence>
<dbReference type="Pfam" id="PF04325">
    <property type="entry name" value="DUF465"/>
    <property type="match status" value="1"/>
</dbReference>
<dbReference type="KEGG" id="aasc:A4S02_03215"/>
<dbReference type="Gene3D" id="6.10.280.50">
    <property type="match status" value="1"/>
</dbReference>
<organism evidence="1 2">
    <name type="scientific">Acetobacter ascendens</name>
    <dbReference type="NCBI Taxonomy" id="481146"/>
    <lineage>
        <taxon>Bacteria</taxon>
        <taxon>Pseudomonadati</taxon>
        <taxon>Pseudomonadota</taxon>
        <taxon>Alphaproteobacteria</taxon>
        <taxon>Acetobacterales</taxon>
        <taxon>Acetobacteraceae</taxon>
        <taxon>Acetobacter</taxon>
    </lineage>
</organism>
<gene>
    <name evidence="1" type="ORF">A4S02_03215</name>
</gene>
<dbReference type="EMBL" id="CP015164">
    <property type="protein sequence ID" value="AOW45946.1"/>
    <property type="molecule type" value="Genomic_DNA"/>
</dbReference>
<dbReference type="Proteomes" id="UP000175973">
    <property type="component" value="Chromosome"/>
</dbReference>
<keyword evidence="2" id="KW-1185">Reference proteome</keyword>
<evidence type="ECO:0000313" key="2">
    <source>
        <dbReference type="Proteomes" id="UP000175973"/>
    </source>
</evidence>
<protein>
    <recommendedName>
        <fullName evidence="3">DUF465 domain-containing protein</fullName>
    </recommendedName>
</protein>
<dbReference type="AlphaFoldDB" id="A0A1D8QUE4"/>
<proteinExistence type="predicted"/>
<evidence type="ECO:0000313" key="1">
    <source>
        <dbReference type="EMBL" id="AOW45946.1"/>
    </source>
</evidence>
<accession>A0A1D8QUE4</accession>